<dbReference type="Proteomes" id="UP000007799">
    <property type="component" value="Unassembled WGS sequence"/>
</dbReference>
<accession>F2UQW2</accession>
<feature type="compositionally biased region" description="Acidic residues" evidence="1">
    <location>
        <begin position="201"/>
        <end position="215"/>
    </location>
</feature>
<dbReference type="KEGG" id="sre:PTSG_10291"/>
<dbReference type="RefSeq" id="XP_004988342.1">
    <property type="nucleotide sequence ID" value="XM_004988285.1"/>
</dbReference>
<evidence type="ECO:0000313" key="2">
    <source>
        <dbReference type="EMBL" id="EGD80017.1"/>
    </source>
</evidence>
<dbReference type="GeneID" id="16068870"/>
<feature type="compositionally biased region" description="Low complexity" evidence="1">
    <location>
        <begin position="153"/>
        <end position="189"/>
    </location>
</feature>
<name>F2UQW2_SALR5</name>
<gene>
    <name evidence="2" type="ORF">PTSG_10291</name>
</gene>
<dbReference type="AlphaFoldDB" id="F2UQW2"/>
<sequence length="256" mass="26543">MHFASGLTVMTDGLGTANGLPTSQHQQQQGQYAPHPHEVAAAATVSKLQRSRHNSLRKDSLTGTSPYVSQEEIASFLKDKDRRSRLPSATQLLATLFTPIPGTNGTATASSSTPATTMTAAPPVDGVTAAGSANSSTNGNSMVAPQASVSSSTATGAHMMTGATAPPTTTTQQQKLQPLLRPPQVQQLQAEDMQHGTDTSGTDDDDDDDDDDADNDGCGGSGDDVFTSDREQAGVKVEGGDVDALEPQPKRAKQLV</sequence>
<feature type="region of interest" description="Disordered" evidence="1">
    <location>
        <begin position="15"/>
        <end position="37"/>
    </location>
</feature>
<keyword evidence="3" id="KW-1185">Reference proteome</keyword>
<feature type="compositionally biased region" description="Low complexity" evidence="1">
    <location>
        <begin position="106"/>
        <end position="141"/>
    </location>
</feature>
<dbReference type="EMBL" id="GL832990">
    <property type="protein sequence ID" value="EGD80017.1"/>
    <property type="molecule type" value="Genomic_DNA"/>
</dbReference>
<organism evidence="3">
    <name type="scientific">Salpingoeca rosetta (strain ATCC 50818 / BSB-021)</name>
    <dbReference type="NCBI Taxonomy" id="946362"/>
    <lineage>
        <taxon>Eukaryota</taxon>
        <taxon>Choanoflagellata</taxon>
        <taxon>Craspedida</taxon>
        <taxon>Salpingoecidae</taxon>
        <taxon>Salpingoeca</taxon>
    </lineage>
</organism>
<proteinExistence type="predicted"/>
<reference evidence="2" key="1">
    <citation type="submission" date="2009-08" db="EMBL/GenBank/DDBJ databases">
        <title>Annotation of Salpingoeca rosetta.</title>
        <authorList>
            <consortium name="The Broad Institute Genome Sequencing Platform"/>
            <person name="Russ C."/>
            <person name="Cuomo C."/>
            <person name="Burger G."/>
            <person name="Gray M.W."/>
            <person name="Holland P.W.H."/>
            <person name="King N."/>
            <person name="Lang F.B.F."/>
            <person name="Roger A.J."/>
            <person name="Ruiz-Trillo I."/>
            <person name="Young S.K."/>
            <person name="Zeng Q."/>
            <person name="Gargeya S."/>
            <person name="Alvarado L."/>
            <person name="Berlin A."/>
            <person name="Chapman S.B."/>
            <person name="Chen Z."/>
            <person name="Freedman E."/>
            <person name="Gellesch M."/>
            <person name="Goldberg J."/>
            <person name="Griggs A."/>
            <person name="Gujja S."/>
            <person name="Heilman E."/>
            <person name="Heiman D."/>
            <person name="Howarth C."/>
            <person name="Mehta T."/>
            <person name="Neiman D."/>
            <person name="Pearson M."/>
            <person name="Roberts A."/>
            <person name="Saif S."/>
            <person name="Shea T."/>
            <person name="Shenoy N."/>
            <person name="Sisk P."/>
            <person name="Stolte C."/>
            <person name="Sykes S."/>
            <person name="White J."/>
            <person name="Yandava C."/>
            <person name="Haas B."/>
            <person name="Nusbaum C."/>
            <person name="Birren B."/>
        </authorList>
    </citation>
    <scope>NUCLEOTIDE SEQUENCE [LARGE SCALE GENOMIC DNA]</scope>
    <source>
        <strain evidence="2">ATCC 50818</strain>
    </source>
</reference>
<evidence type="ECO:0000256" key="1">
    <source>
        <dbReference type="SAM" id="MobiDB-lite"/>
    </source>
</evidence>
<feature type="region of interest" description="Disordered" evidence="1">
    <location>
        <begin position="98"/>
        <end position="256"/>
    </location>
</feature>
<evidence type="ECO:0000313" key="3">
    <source>
        <dbReference type="Proteomes" id="UP000007799"/>
    </source>
</evidence>
<protein>
    <submittedName>
        <fullName evidence="2">Myocyte enhancer factor 2A</fullName>
    </submittedName>
</protein>
<dbReference type="InParanoid" id="F2UQW2"/>